<gene>
    <name evidence="7" type="primary">FOL3</name>
    <name evidence="7" type="ORF">LTR09_010372</name>
</gene>
<name>A0AAJ0DDM4_9PEZI</name>
<dbReference type="InterPro" id="IPR018109">
    <property type="entry name" value="Folylpolyglutamate_synth_CS"/>
</dbReference>
<dbReference type="PANTHER" id="PTHR11136:SF0">
    <property type="entry name" value="DIHYDROFOLATE SYNTHETASE-RELATED"/>
    <property type="match status" value="1"/>
</dbReference>
<dbReference type="GO" id="GO:0005829">
    <property type="term" value="C:cytosol"/>
    <property type="evidence" value="ECO:0007669"/>
    <property type="project" value="TreeGrafter"/>
</dbReference>
<keyword evidence="5" id="KW-0067">ATP-binding</keyword>
<evidence type="ECO:0000256" key="5">
    <source>
        <dbReference type="ARBA" id="ARBA00022840"/>
    </source>
</evidence>
<dbReference type="Gene3D" id="3.40.1190.10">
    <property type="entry name" value="Mur-like, catalytic domain"/>
    <property type="match status" value="1"/>
</dbReference>
<dbReference type="PANTHER" id="PTHR11136">
    <property type="entry name" value="FOLYLPOLYGLUTAMATE SYNTHASE-RELATED"/>
    <property type="match status" value="1"/>
</dbReference>
<dbReference type="EC" id="6.3.2.12" evidence="7"/>
<dbReference type="GO" id="GO:0004326">
    <property type="term" value="F:tetrahydrofolylpolyglutamate synthase activity"/>
    <property type="evidence" value="ECO:0007669"/>
    <property type="project" value="InterPro"/>
</dbReference>
<dbReference type="SUPFAM" id="SSF53244">
    <property type="entry name" value="MurD-like peptide ligases, peptide-binding domain"/>
    <property type="match status" value="1"/>
</dbReference>
<evidence type="ECO:0000313" key="7">
    <source>
        <dbReference type="EMBL" id="KAK3048211.1"/>
    </source>
</evidence>
<dbReference type="GO" id="GO:0005524">
    <property type="term" value="F:ATP binding"/>
    <property type="evidence" value="ECO:0007669"/>
    <property type="project" value="UniProtKB-KW"/>
</dbReference>
<sequence length="577" mass="63193">MITPGLERITQLLARIPLPWRAIHVAGTNGKGSICAYISCMLDVHNDSQRRKDAPSSGVQAATQEWRKIPTGDPTFKPIRHGRFTSPHLIDRWDCITINNHPVSFQAFNAVEKRVLQRNEIENIGASEFELLTATAFEVFNDHNIDVAVIEVGMGGKLDSTNIIGIEEGIEKPDTISMDSFRPPPLVTAISRIGLDHQAFLGSTLEDIARAKAGIIKPGVPVVYDDKTNPVQVTRVFDAIAAENESPVVRERRKTTTSWTFDTEYKQWLHDILKKKDKLSDHVISNATIAFLATWTALEQLGRIPVWPLDQDEPPKDQLKLVRKLAHEMYTAVPKMIFPGRQQTLSIEILTGGIENVLLDGAHNAQSAQALAPVVEQLRLDLRRNIVWVLAASDTKDAKEILAPLLKDGDKVVAVEFGPVDGMPWVKPMSGEKVLEATRAVVENPDSLTTHNAGKDVLAGLRTANDMCKGHPIVIAGSLYLVGDVLRLLRDAQFSSTQAALHQLYAIVVPDHLELLRSQVNVITDSAFAQASSIVAEIGHGIQRALARFALVLLNGTALGEKRGVLISSKVAVAAAL</sequence>
<dbReference type="InterPro" id="IPR036565">
    <property type="entry name" value="Mur-like_cat_sf"/>
</dbReference>
<dbReference type="InterPro" id="IPR036615">
    <property type="entry name" value="Mur_ligase_C_dom_sf"/>
</dbReference>
<proteinExistence type="inferred from homology"/>
<dbReference type="GO" id="GO:0008841">
    <property type="term" value="F:dihydrofolate synthase activity"/>
    <property type="evidence" value="ECO:0007669"/>
    <property type="project" value="UniProtKB-EC"/>
</dbReference>
<evidence type="ECO:0000256" key="2">
    <source>
        <dbReference type="ARBA" id="ARBA00022598"/>
    </source>
</evidence>
<dbReference type="InterPro" id="IPR001645">
    <property type="entry name" value="Folylpolyglutamate_synth"/>
</dbReference>
<dbReference type="Proteomes" id="UP001271007">
    <property type="component" value="Unassembled WGS sequence"/>
</dbReference>
<evidence type="ECO:0000256" key="6">
    <source>
        <dbReference type="ARBA" id="ARBA00022842"/>
    </source>
</evidence>
<dbReference type="Gene3D" id="3.90.190.20">
    <property type="entry name" value="Mur ligase, C-terminal domain"/>
    <property type="match status" value="1"/>
</dbReference>
<keyword evidence="6" id="KW-0460">Magnesium</keyword>
<comment type="caution">
    <text evidence="7">The sequence shown here is derived from an EMBL/GenBank/DDBJ whole genome shotgun (WGS) entry which is preliminary data.</text>
</comment>
<protein>
    <submittedName>
        <fullName evidence="7">Folylpolyglutamate synthase</fullName>
        <ecNumber evidence="7">6.3.2.12</ecNumber>
    </submittedName>
</protein>
<keyword evidence="3" id="KW-0479">Metal-binding</keyword>
<organism evidence="7 8">
    <name type="scientific">Extremus antarcticus</name>
    <dbReference type="NCBI Taxonomy" id="702011"/>
    <lineage>
        <taxon>Eukaryota</taxon>
        <taxon>Fungi</taxon>
        <taxon>Dikarya</taxon>
        <taxon>Ascomycota</taxon>
        <taxon>Pezizomycotina</taxon>
        <taxon>Dothideomycetes</taxon>
        <taxon>Dothideomycetidae</taxon>
        <taxon>Mycosphaerellales</taxon>
        <taxon>Extremaceae</taxon>
        <taxon>Extremus</taxon>
    </lineage>
</organism>
<evidence type="ECO:0000313" key="8">
    <source>
        <dbReference type="Proteomes" id="UP001271007"/>
    </source>
</evidence>
<evidence type="ECO:0000256" key="1">
    <source>
        <dbReference type="ARBA" id="ARBA00008276"/>
    </source>
</evidence>
<evidence type="ECO:0000256" key="3">
    <source>
        <dbReference type="ARBA" id="ARBA00022723"/>
    </source>
</evidence>
<dbReference type="GO" id="GO:0005739">
    <property type="term" value="C:mitochondrion"/>
    <property type="evidence" value="ECO:0007669"/>
    <property type="project" value="TreeGrafter"/>
</dbReference>
<dbReference type="SUPFAM" id="SSF53623">
    <property type="entry name" value="MurD-like peptide ligases, catalytic domain"/>
    <property type="match status" value="2"/>
</dbReference>
<evidence type="ECO:0000256" key="4">
    <source>
        <dbReference type="ARBA" id="ARBA00022741"/>
    </source>
</evidence>
<dbReference type="GO" id="GO:0046872">
    <property type="term" value="F:metal ion binding"/>
    <property type="evidence" value="ECO:0007669"/>
    <property type="project" value="UniProtKB-KW"/>
</dbReference>
<dbReference type="PROSITE" id="PS01012">
    <property type="entry name" value="FOLYLPOLYGLU_SYNT_2"/>
    <property type="match status" value="1"/>
</dbReference>
<dbReference type="EMBL" id="JAWDJX010000051">
    <property type="protein sequence ID" value="KAK3048211.1"/>
    <property type="molecule type" value="Genomic_DNA"/>
</dbReference>
<keyword evidence="8" id="KW-1185">Reference proteome</keyword>
<comment type="similarity">
    <text evidence="1">Belongs to the folylpolyglutamate synthase family.</text>
</comment>
<accession>A0AAJ0DDM4</accession>
<keyword evidence="4" id="KW-0547">Nucleotide-binding</keyword>
<reference evidence="7" key="1">
    <citation type="submission" date="2023-04" db="EMBL/GenBank/DDBJ databases">
        <title>Black Yeasts Isolated from many extreme environments.</title>
        <authorList>
            <person name="Coleine C."/>
            <person name="Stajich J.E."/>
            <person name="Selbmann L."/>
        </authorList>
    </citation>
    <scope>NUCLEOTIDE SEQUENCE</scope>
    <source>
        <strain evidence="7">CCFEE 5312</strain>
    </source>
</reference>
<keyword evidence="2 7" id="KW-0436">Ligase</keyword>
<dbReference type="AlphaFoldDB" id="A0AAJ0DDM4"/>